<dbReference type="InterPro" id="IPR051555">
    <property type="entry name" value="FDH_Electron_Transfer_Unit"/>
</dbReference>
<keyword evidence="4" id="KW-0479">Metal-binding</keyword>
<evidence type="ECO:0000256" key="3">
    <source>
        <dbReference type="ARBA" id="ARBA00022485"/>
    </source>
</evidence>
<comment type="caution">
    <text evidence="9">The sequence shown here is derived from an EMBL/GenBank/DDBJ whole genome shotgun (WGS) entry which is preliminary data.</text>
</comment>
<evidence type="ECO:0000256" key="6">
    <source>
        <dbReference type="ARBA" id="ARBA00023004"/>
    </source>
</evidence>
<protein>
    <submittedName>
        <fullName evidence="9">Formate dehydrogenase subunit beta</fullName>
    </submittedName>
</protein>
<evidence type="ECO:0000313" key="10">
    <source>
        <dbReference type="Proteomes" id="UP000234661"/>
    </source>
</evidence>
<evidence type="ECO:0000256" key="2">
    <source>
        <dbReference type="ARBA" id="ARBA00004196"/>
    </source>
</evidence>
<dbReference type="PROSITE" id="PS51379">
    <property type="entry name" value="4FE4S_FER_2"/>
    <property type="match status" value="1"/>
</dbReference>
<dbReference type="GO" id="GO:0046872">
    <property type="term" value="F:metal ion binding"/>
    <property type="evidence" value="ECO:0007669"/>
    <property type="project" value="UniProtKB-KW"/>
</dbReference>
<keyword evidence="5" id="KW-0677">Repeat</keyword>
<dbReference type="AlphaFoldDB" id="A0A2J4YN44"/>
<evidence type="ECO:0000256" key="7">
    <source>
        <dbReference type="ARBA" id="ARBA00023014"/>
    </source>
</evidence>
<dbReference type="PANTHER" id="PTHR43545:SF6">
    <property type="entry name" value="FORMATE DEHYDROGENASE, NITRATE-INDUCIBLE, IRON-SULFUR SUBUNIT"/>
    <property type="match status" value="1"/>
</dbReference>
<reference evidence="9 10" key="2">
    <citation type="submission" date="2018-01" db="EMBL/GenBank/DDBJ databases">
        <title>Genomic study of Klebsiella pneumoniae.</title>
        <authorList>
            <person name="Yang Y."/>
            <person name="Bicalho R."/>
        </authorList>
    </citation>
    <scope>NUCLEOTIDE SEQUENCE [LARGE SCALE GENOMIC DNA]</scope>
    <source>
        <strain evidence="9 10">A2</strain>
    </source>
</reference>
<organism evidence="9 10">
    <name type="scientific">Klebsiella michiganensis</name>
    <dbReference type="NCBI Taxonomy" id="1134687"/>
    <lineage>
        <taxon>Bacteria</taxon>
        <taxon>Pseudomonadati</taxon>
        <taxon>Pseudomonadota</taxon>
        <taxon>Gammaproteobacteria</taxon>
        <taxon>Enterobacterales</taxon>
        <taxon>Enterobacteriaceae</taxon>
        <taxon>Klebsiella/Raoultella group</taxon>
        <taxon>Klebsiella</taxon>
    </lineage>
</organism>
<comment type="cofactor">
    <cofactor evidence="1">
        <name>[4Fe-4S] cluster</name>
        <dbReference type="ChEBI" id="CHEBI:49883"/>
    </cofactor>
</comment>
<keyword evidence="6" id="KW-0408">Iron</keyword>
<evidence type="ECO:0000256" key="4">
    <source>
        <dbReference type="ARBA" id="ARBA00022723"/>
    </source>
</evidence>
<dbReference type="EMBL" id="PIET01001159">
    <property type="protein sequence ID" value="PLM52209.1"/>
    <property type="molecule type" value="Genomic_DNA"/>
</dbReference>
<evidence type="ECO:0000256" key="5">
    <source>
        <dbReference type="ARBA" id="ARBA00022737"/>
    </source>
</evidence>
<dbReference type="PANTHER" id="PTHR43545">
    <property type="entry name" value="FORMATE DEHYDROGENASE, NITRATE-INDUCIBLE, IRON-SULFUR SUBUNIT"/>
    <property type="match status" value="1"/>
</dbReference>
<feature type="non-terminal residue" evidence="9">
    <location>
        <position position="51"/>
    </location>
</feature>
<dbReference type="GO" id="GO:0030313">
    <property type="term" value="C:cell envelope"/>
    <property type="evidence" value="ECO:0007669"/>
    <property type="project" value="UniProtKB-SubCell"/>
</dbReference>
<dbReference type="InterPro" id="IPR017896">
    <property type="entry name" value="4Fe4S_Fe-S-bd"/>
</dbReference>
<comment type="subcellular location">
    <subcellularLocation>
        <location evidence="2">Cell envelope</location>
    </subcellularLocation>
</comment>
<dbReference type="Gene3D" id="3.30.70.20">
    <property type="match status" value="2"/>
</dbReference>
<proteinExistence type="predicted"/>
<name>A0A2J4YN44_9ENTR</name>
<accession>A0A2J4YN44</accession>
<dbReference type="GO" id="GO:0051539">
    <property type="term" value="F:4 iron, 4 sulfur cluster binding"/>
    <property type="evidence" value="ECO:0007669"/>
    <property type="project" value="UniProtKB-KW"/>
</dbReference>
<feature type="domain" description="4Fe-4S ferredoxin-type" evidence="8">
    <location>
        <begin position="30"/>
        <end position="51"/>
    </location>
</feature>
<keyword evidence="7" id="KW-0411">Iron-sulfur</keyword>
<evidence type="ECO:0000256" key="1">
    <source>
        <dbReference type="ARBA" id="ARBA00001966"/>
    </source>
</evidence>
<reference evidence="9 10" key="1">
    <citation type="submission" date="2017-11" db="EMBL/GenBank/DDBJ databases">
        <authorList>
            <person name="Han C.G."/>
        </authorList>
    </citation>
    <scope>NUCLEOTIDE SEQUENCE [LARGE SCALE GENOMIC DNA]</scope>
    <source>
        <strain evidence="9 10">A2</strain>
    </source>
</reference>
<dbReference type="Pfam" id="PF12797">
    <property type="entry name" value="Fer4_2"/>
    <property type="match status" value="1"/>
</dbReference>
<gene>
    <name evidence="9" type="ORF">CWM85_27345</name>
</gene>
<evidence type="ECO:0000313" key="9">
    <source>
        <dbReference type="EMBL" id="PLM52209.1"/>
    </source>
</evidence>
<evidence type="ECO:0000259" key="8">
    <source>
        <dbReference type="PROSITE" id="PS51379"/>
    </source>
</evidence>
<dbReference type="SUPFAM" id="SSF54862">
    <property type="entry name" value="4Fe-4S ferredoxins"/>
    <property type="match status" value="1"/>
</dbReference>
<keyword evidence="3" id="KW-0004">4Fe-4S</keyword>
<dbReference type="Proteomes" id="UP000234661">
    <property type="component" value="Unassembled WGS sequence"/>
</dbReference>
<sequence length="51" mass="5455">MAMETQDIIKRSATNPITPAPRARDFKAEVAKLIDVSSCVGCKACQVACSE</sequence>